<dbReference type="PANTHER" id="PTHR45436:SF1">
    <property type="entry name" value="SENSOR PROTEIN QSEC"/>
    <property type="match status" value="1"/>
</dbReference>
<evidence type="ECO:0000256" key="1">
    <source>
        <dbReference type="ARBA" id="ARBA00000085"/>
    </source>
</evidence>
<dbReference type="InterPro" id="IPR050428">
    <property type="entry name" value="TCS_sensor_his_kinase"/>
</dbReference>
<dbReference type="SMART" id="SM00387">
    <property type="entry name" value="HATPase_c"/>
    <property type="match status" value="1"/>
</dbReference>
<dbReference type="SUPFAM" id="SSF55874">
    <property type="entry name" value="ATPase domain of HSP90 chaperone/DNA topoisomerase II/histidine kinase"/>
    <property type="match status" value="1"/>
</dbReference>
<evidence type="ECO:0000256" key="10">
    <source>
        <dbReference type="SAM" id="Phobius"/>
    </source>
</evidence>
<keyword evidence="13" id="KW-1185">Reference proteome</keyword>
<sequence>MSGRQKSIKRDILFGAIVLLAVLGLGLFTYIRAYSFDAADTAFDRVLAAAALSIADNIRVEDGHLTVELPIASLEILGAARETRAFYAVRAPDHSLITGYSDLPDPQPAQDRKPHFFDAIYSNDPVRVGSVQRYIDFGEKSGWVSVTVAETREARTELASLILKNSLAPIALAGLIMCLLISTGLKRAWAPLVALEAELIRRSPTDLTPIQTSVPREVSSLVSSLNLFMQRFDGVLSSLRRISVDTTHEMRTPLASIRALAEVAVSERDPGVLRKYVQRIHSNAIDATRIVNQLLAEAAIAHHIETTENPSCDLLELYLQSVERLPTNGMQRCRLAQLSVDEDLLVRGSPLAFRELIDNLLDNALKYAPEGFIDVDLRTSADGSMVELEVADCGPGIPDNEKRTVLERFRRGSASDSVAGTGLGLNIVKSAAAAAGGHVALLDRPGGGLIARVVLPRAAS</sequence>
<dbReference type="InterPro" id="IPR003594">
    <property type="entry name" value="HATPase_dom"/>
</dbReference>
<dbReference type="SUPFAM" id="SSF47384">
    <property type="entry name" value="Homodimeric domain of signal transducing histidine kinase"/>
    <property type="match status" value="1"/>
</dbReference>
<dbReference type="GO" id="GO:0000155">
    <property type="term" value="F:phosphorelay sensor kinase activity"/>
    <property type="evidence" value="ECO:0007669"/>
    <property type="project" value="InterPro"/>
</dbReference>
<feature type="domain" description="Histidine kinase" evidence="11">
    <location>
        <begin position="245"/>
        <end position="459"/>
    </location>
</feature>
<keyword evidence="9 10" id="KW-0472">Membrane</keyword>
<keyword evidence="5" id="KW-0808">Transferase</keyword>
<keyword evidence="8 10" id="KW-1133">Transmembrane helix</keyword>
<evidence type="ECO:0000256" key="5">
    <source>
        <dbReference type="ARBA" id="ARBA00022679"/>
    </source>
</evidence>
<dbReference type="SMART" id="SM00388">
    <property type="entry name" value="HisKA"/>
    <property type="match status" value="1"/>
</dbReference>
<dbReference type="EMBL" id="LSEF01000085">
    <property type="protein sequence ID" value="OAF12069.1"/>
    <property type="molecule type" value="Genomic_DNA"/>
</dbReference>
<accession>A0A176YWJ6</accession>
<dbReference type="Pfam" id="PF08521">
    <property type="entry name" value="2CSK_N"/>
    <property type="match status" value="1"/>
</dbReference>
<evidence type="ECO:0000256" key="3">
    <source>
        <dbReference type="ARBA" id="ARBA00012438"/>
    </source>
</evidence>
<evidence type="ECO:0000313" key="13">
    <source>
        <dbReference type="Proteomes" id="UP000077173"/>
    </source>
</evidence>
<keyword evidence="6 10" id="KW-0812">Transmembrane</keyword>
<protein>
    <recommendedName>
        <fullName evidence="3">histidine kinase</fullName>
        <ecNumber evidence="3">2.7.13.3</ecNumber>
    </recommendedName>
</protein>
<comment type="catalytic activity">
    <reaction evidence="1">
        <text>ATP + protein L-histidine = ADP + protein N-phospho-L-histidine.</text>
        <dbReference type="EC" id="2.7.13.3"/>
    </reaction>
</comment>
<dbReference type="GO" id="GO:0005886">
    <property type="term" value="C:plasma membrane"/>
    <property type="evidence" value="ECO:0007669"/>
    <property type="project" value="TreeGrafter"/>
</dbReference>
<dbReference type="GeneID" id="32580977"/>
<evidence type="ECO:0000256" key="9">
    <source>
        <dbReference type="ARBA" id="ARBA00023136"/>
    </source>
</evidence>
<proteinExistence type="predicted"/>
<dbReference type="InterPro" id="IPR036890">
    <property type="entry name" value="HATPase_C_sf"/>
</dbReference>
<dbReference type="InterPro" id="IPR003661">
    <property type="entry name" value="HisK_dim/P_dom"/>
</dbReference>
<dbReference type="InterPro" id="IPR004358">
    <property type="entry name" value="Sig_transdc_His_kin-like_C"/>
</dbReference>
<dbReference type="Gene3D" id="1.10.287.130">
    <property type="match status" value="1"/>
</dbReference>
<dbReference type="PANTHER" id="PTHR45436">
    <property type="entry name" value="SENSOR HISTIDINE KINASE YKOH"/>
    <property type="match status" value="1"/>
</dbReference>
<comment type="caution">
    <text evidence="12">The sequence shown here is derived from an EMBL/GenBank/DDBJ whole genome shotgun (WGS) entry which is preliminary data.</text>
</comment>
<evidence type="ECO:0000259" key="11">
    <source>
        <dbReference type="PROSITE" id="PS50109"/>
    </source>
</evidence>
<dbReference type="CDD" id="cd00082">
    <property type="entry name" value="HisKA"/>
    <property type="match status" value="1"/>
</dbReference>
<evidence type="ECO:0000256" key="4">
    <source>
        <dbReference type="ARBA" id="ARBA00022553"/>
    </source>
</evidence>
<dbReference type="PRINTS" id="PR00344">
    <property type="entry name" value="BCTRLSENSOR"/>
</dbReference>
<dbReference type="RefSeq" id="WP_063680375.1">
    <property type="nucleotide sequence ID" value="NZ_LSEF01000085.1"/>
</dbReference>
<dbReference type="Proteomes" id="UP000077173">
    <property type="component" value="Unassembled WGS sequence"/>
</dbReference>
<dbReference type="PROSITE" id="PS50109">
    <property type="entry name" value="HIS_KIN"/>
    <property type="match status" value="1"/>
</dbReference>
<evidence type="ECO:0000256" key="2">
    <source>
        <dbReference type="ARBA" id="ARBA00004370"/>
    </source>
</evidence>
<dbReference type="AlphaFoldDB" id="A0A176YWJ6"/>
<reference evidence="12 13" key="1">
    <citation type="submission" date="2016-02" db="EMBL/GenBank/DDBJ databases">
        <title>Draft genome sequence of the strain BR 10247T Bradyrhizobium neotropicale isolated from nodules of Centrolobium paraense.</title>
        <authorList>
            <person name="Simoes-Araujo J.L."/>
            <person name="Barauna A.C."/>
            <person name="Silva K."/>
            <person name="Zilli J.E."/>
        </authorList>
    </citation>
    <scope>NUCLEOTIDE SEQUENCE [LARGE SCALE GENOMIC DNA]</scope>
    <source>
        <strain evidence="12 13">BR 10247</strain>
    </source>
</reference>
<feature type="transmembrane region" description="Helical" evidence="10">
    <location>
        <begin position="12"/>
        <end position="31"/>
    </location>
</feature>
<dbReference type="CDD" id="cd00075">
    <property type="entry name" value="HATPase"/>
    <property type="match status" value="1"/>
</dbReference>
<dbReference type="EC" id="2.7.13.3" evidence="3"/>
<dbReference type="Pfam" id="PF00512">
    <property type="entry name" value="HisKA"/>
    <property type="match status" value="1"/>
</dbReference>
<dbReference type="InterPro" id="IPR005467">
    <property type="entry name" value="His_kinase_dom"/>
</dbReference>
<dbReference type="InterPro" id="IPR013727">
    <property type="entry name" value="2CSK_N"/>
</dbReference>
<gene>
    <name evidence="12" type="ORF">AXW67_21020</name>
</gene>
<dbReference type="InterPro" id="IPR036097">
    <property type="entry name" value="HisK_dim/P_sf"/>
</dbReference>
<keyword evidence="7" id="KW-0418">Kinase</keyword>
<evidence type="ECO:0000313" key="12">
    <source>
        <dbReference type="EMBL" id="OAF12069.1"/>
    </source>
</evidence>
<keyword evidence="4" id="KW-0597">Phosphoprotein</keyword>
<organism evidence="12 13">
    <name type="scientific">Bradyrhizobium neotropicale</name>
    <dbReference type="NCBI Taxonomy" id="1497615"/>
    <lineage>
        <taxon>Bacteria</taxon>
        <taxon>Pseudomonadati</taxon>
        <taxon>Pseudomonadota</taxon>
        <taxon>Alphaproteobacteria</taxon>
        <taxon>Hyphomicrobiales</taxon>
        <taxon>Nitrobacteraceae</taxon>
        <taxon>Bradyrhizobium</taxon>
    </lineage>
</organism>
<evidence type="ECO:0000256" key="6">
    <source>
        <dbReference type="ARBA" id="ARBA00022692"/>
    </source>
</evidence>
<dbReference type="Gene3D" id="3.30.565.10">
    <property type="entry name" value="Histidine kinase-like ATPase, C-terminal domain"/>
    <property type="match status" value="1"/>
</dbReference>
<name>A0A176YWJ6_9BRAD</name>
<evidence type="ECO:0000256" key="8">
    <source>
        <dbReference type="ARBA" id="ARBA00022989"/>
    </source>
</evidence>
<dbReference type="Pfam" id="PF02518">
    <property type="entry name" value="HATPase_c"/>
    <property type="match status" value="1"/>
</dbReference>
<comment type="subcellular location">
    <subcellularLocation>
        <location evidence="2">Membrane</location>
    </subcellularLocation>
</comment>
<evidence type="ECO:0000256" key="7">
    <source>
        <dbReference type="ARBA" id="ARBA00022777"/>
    </source>
</evidence>